<organism evidence="2 3">
    <name type="scientific">Pseudobowmanella zhangzhouensis</name>
    <dbReference type="NCBI Taxonomy" id="1537679"/>
    <lineage>
        <taxon>Bacteria</taxon>
        <taxon>Pseudomonadati</taxon>
        <taxon>Pseudomonadota</taxon>
        <taxon>Gammaproteobacteria</taxon>
        <taxon>Alteromonadales</taxon>
        <taxon>Alteromonadaceae</taxon>
    </lineage>
</organism>
<dbReference type="InterPro" id="IPR000835">
    <property type="entry name" value="HTH_MarR-typ"/>
</dbReference>
<gene>
    <name evidence="2" type="ORF">ACFP85_07245</name>
</gene>
<proteinExistence type="predicted"/>
<comment type="caution">
    <text evidence="2">The sequence shown here is derived from an EMBL/GenBank/DDBJ whole genome shotgun (WGS) entry which is preliminary data.</text>
</comment>
<keyword evidence="3" id="KW-1185">Reference proteome</keyword>
<dbReference type="InterPro" id="IPR036390">
    <property type="entry name" value="WH_DNA-bd_sf"/>
</dbReference>
<dbReference type="PRINTS" id="PR00598">
    <property type="entry name" value="HTHMARR"/>
</dbReference>
<evidence type="ECO:0000313" key="2">
    <source>
        <dbReference type="EMBL" id="MFC6439938.1"/>
    </source>
</evidence>
<dbReference type="PROSITE" id="PS50995">
    <property type="entry name" value="HTH_MARR_2"/>
    <property type="match status" value="1"/>
</dbReference>
<dbReference type="PANTHER" id="PTHR33164:SF94">
    <property type="entry name" value="TRANSCRIPTIONAL REGULATORY PROTEIN-RELATED"/>
    <property type="match status" value="1"/>
</dbReference>
<dbReference type="RefSeq" id="WP_131256819.1">
    <property type="nucleotide sequence ID" value="NZ_JBHSUS010000001.1"/>
</dbReference>
<dbReference type="SUPFAM" id="SSF46785">
    <property type="entry name" value="Winged helix' DNA-binding domain"/>
    <property type="match status" value="1"/>
</dbReference>
<dbReference type="InterPro" id="IPR039422">
    <property type="entry name" value="MarR/SlyA-like"/>
</dbReference>
<dbReference type="EMBL" id="JBHSUS010000001">
    <property type="protein sequence ID" value="MFC6439938.1"/>
    <property type="molecule type" value="Genomic_DNA"/>
</dbReference>
<evidence type="ECO:0000313" key="3">
    <source>
        <dbReference type="Proteomes" id="UP001596364"/>
    </source>
</evidence>
<reference evidence="3" key="1">
    <citation type="journal article" date="2019" name="Int. J. Syst. Evol. Microbiol.">
        <title>The Global Catalogue of Microorganisms (GCM) 10K type strain sequencing project: providing services to taxonomists for standard genome sequencing and annotation.</title>
        <authorList>
            <consortium name="The Broad Institute Genomics Platform"/>
            <consortium name="The Broad Institute Genome Sequencing Center for Infectious Disease"/>
            <person name="Wu L."/>
            <person name="Ma J."/>
        </authorList>
    </citation>
    <scope>NUCLEOTIDE SEQUENCE [LARGE SCALE GENOMIC DNA]</scope>
    <source>
        <strain evidence="3">CGMCC 1.16031</strain>
    </source>
</reference>
<dbReference type="SMART" id="SM00347">
    <property type="entry name" value="HTH_MARR"/>
    <property type="match status" value="1"/>
</dbReference>
<accession>A0ABW1XKZ2</accession>
<evidence type="ECO:0000259" key="1">
    <source>
        <dbReference type="PROSITE" id="PS50995"/>
    </source>
</evidence>
<dbReference type="InterPro" id="IPR036388">
    <property type="entry name" value="WH-like_DNA-bd_sf"/>
</dbReference>
<sequence>MSDTAKYADISKSLWLNSARVSKHLDSSLGAIHGIGLTEYMVLDSLMCAPNQALRRIDIAEALARTASGITRILLPMEKLGLVCKDINQRDARVSLVKITPVGQELFQHATTTLEAKSVALLKNIDSKSADKFIALLNSI</sequence>
<protein>
    <submittedName>
        <fullName evidence="2">MarR family winged helix-turn-helix transcriptional regulator</fullName>
    </submittedName>
</protein>
<dbReference type="Proteomes" id="UP001596364">
    <property type="component" value="Unassembled WGS sequence"/>
</dbReference>
<feature type="domain" description="HTH marR-type" evidence="1">
    <location>
        <begin position="7"/>
        <end position="140"/>
    </location>
</feature>
<dbReference type="PANTHER" id="PTHR33164">
    <property type="entry name" value="TRANSCRIPTIONAL REGULATOR, MARR FAMILY"/>
    <property type="match status" value="1"/>
</dbReference>
<dbReference type="Gene3D" id="1.10.10.10">
    <property type="entry name" value="Winged helix-like DNA-binding domain superfamily/Winged helix DNA-binding domain"/>
    <property type="match status" value="1"/>
</dbReference>
<name>A0ABW1XKZ2_9ALTE</name>